<dbReference type="AlphaFoldDB" id="A0AAU8NK29"/>
<dbReference type="CDD" id="cd03230">
    <property type="entry name" value="ABC_DR_subfamily_A"/>
    <property type="match status" value="1"/>
</dbReference>
<reference evidence="6" key="1">
    <citation type="submission" date="2024-05" db="EMBL/GenBank/DDBJ databases">
        <title>Draft genome assemblies of 36 bacteria isolated from hibernating arctic ground squirrels.</title>
        <authorList>
            <person name="McKee H."/>
            <person name="Mullen L."/>
            <person name="Drown D.M."/>
            <person name="Duddleston K.N."/>
        </authorList>
    </citation>
    <scope>NUCLEOTIDE SEQUENCE</scope>
    <source>
        <strain evidence="6">AN1007</strain>
    </source>
</reference>
<dbReference type="GO" id="GO:0005524">
    <property type="term" value="F:ATP binding"/>
    <property type="evidence" value="ECO:0007669"/>
    <property type="project" value="UniProtKB-KW"/>
</dbReference>
<dbReference type="PANTHER" id="PTHR42711">
    <property type="entry name" value="ABC TRANSPORTER ATP-BINDING PROTEIN"/>
    <property type="match status" value="1"/>
</dbReference>
<dbReference type="PANTHER" id="PTHR42711:SF5">
    <property type="entry name" value="ABC TRANSPORTER ATP-BINDING PROTEIN NATA"/>
    <property type="match status" value="1"/>
</dbReference>
<dbReference type="PROSITE" id="PS50893">
    <property type="entry name" value="ABC_TRANSPORTER_2"/>
    <property type="match status" value="1"/>
</dbReference>
<evidence type="ECO:0000256" key="1">
    <source>
        <dbReference type="ARBA" id="ARBA00005417"/>
    </source>
</evidence>
<evidence type="ECO:0000256" key="2">
    <source>
        <dbReference type="ARBA" id="ARBA00022448"/>
    </source>
</evidence>
<sequence length="308" mass="34600">MVSSVVELRGLSLSLQGRPVLDHVDMAIRPAQISALIGENGAGKTSTIRCITGLYPPTRGMCSMFGEPAYNMTQKSRNRFGVVFDEGGLYGEMSAWENVLFFGRLRGMRKETIAERFSSLAQHFELKSTLKAARFSKGMKQKLMIIRELLHEPELLVLDEPFTGLDPDSKIFLRDQLKEICLKQGTSIFISSHDLFDLEKIADHVMMIHQGRIVADQTLGTISGVTERYIAVCSRPDEAVNVLHNMVGIQVLSHDEQSVTLVIQPELIKQPLQLLLQEGIEVKEFFKEKGSLEDFYRETKQAAVKTKV</sequence>
<dbReference type="InterPro" id="IPR050763">
    <property type="entry name" value="ABC_transporter_ATP-binding"/>
</dbReference>
<evidence type="ECO:0000313" key="6">
    <source>
        <dbReference type="EMBL" id="XCP97642.1"/>
    </source>
</evidence>
<evidence type="ECO:0000259" key="5">
    <source>
        <dbReference type="PROSITE" id="PS50893"/>
    </source>
</evidence>
<evidence type="ECO:0000256" key="4">
    <source>
        <dbReference type="ARBA" id="ARBA00022840"/>
    </source>
</evidence>
<dbReference type="EMBL" id="CP159992">
    <property type="protein sequence ID" value="XCP97642.1"/>
    <property type="molecule type" value="Genomic_DNA"/>
</dbReference>
<keyword evidence="3" id="KW-0547">Nucleotide-binding</keyword>
<keyword evidence="2" id="KW-0813">Transport</keyword>
<evidence type="ECO:0000256" key="3">
    <source>
        <dbReference type="ARBA" id="ARBA00022741"/>
    </source>
</evidence>
<accession>A0AAU8NK29</accession>
<protein>
    <submittedName>
        <fullName evidence="6">ABC transporter ATP-binding protein</fullName>
    </submittedName>
</protein>
<dbReference type="GO" id="GO:0016887">
    <property type="term" value="F:ATP hydrolysis activity"/>
    <property type="evidence" value="ECO:0007669"/>
    <property type="project" value="InterPro"/>
</dbReference>
<feature type="domain" description="ABC transporter" evidence="5">
    <location>
        <begin position="6"/>
        <end position="235"/>
    </location>
</feature>
<dbReference type="SMART" id="SM00382">
    <property type="entry name" value="AAA"/>
    <property type="match status" value="1"/>
</dbReference>
<dbReference type="RefSeq" id="WP_366296304.1">
    <property type="nucleotide sequence ID" value="NZ_CP159992.1"/>
</dbReference>
<dbReference type="Gene3D" id="3.40.50.300">
    <property type="entry name" value="P-loop containing nucleotide triphosphate hydrolases"/>
    <property type="match status" value="1"/>
</dbReference>
<dbReference type="InterPro" id="IPR003439">
    <property type="entry name" value="ABC_transporter-like_ATP-bd"/>
</dbReference>
<gene>
    <name evidence="6" type="ORF">ABXS70_13475</name>
</gene>
<dbReference type="SUPFAM" id="SSF52540">
    <property type="entry name" value="P-loop containing nucleoside triphosphate hydrolases"/>
    <property type="match status" value="1"/>
</dbReference>
<name>A0AAU8NK29_9BACL</name>
<proteinExistence type="inferred from homology"/>
<dbReference type="PROSITE" id="PS00211">
    <property type="entry name" value="ABC_TRANSPORTER_1"/>
    <property type="match status" value="1"/>
</dbReference>
<dbReference type="Pfam" id="PF00005">
    <property type="entry name" value="ABC_tran"/>
    <property type="match status" value="1"/>
</dbReference>
<organism evidence="6">
    <name type="scientific">Paenibacillus sp. AN1007</name>
    <dbReference type="NCBI Taxonomy" id="3151385"/>
    <lineage>
        <taxon>Bacteria</taxon>
        <taxon>Bacillati</taxon>
        <taxon>Bacillota</taxon>
        <taxon>Bacilli</taxon>
        <taxon>Bacillales</taxon>
        <taxon>Paenibacillaceae</taxon>
        <taxon>Paenibacillus</taxon>
    </lineage>
</organism>
<dbReference type="InterPro" id="IPR027417">
    <property type="entry name" value="P-loop_NTPase"/>
</dbReference>
<dbReference type="InterPro" id="IPR017871">
    <property type="entry name" value="ABC_transporter-like_CS"/>
</dbReference>
<keyword evidence="4 6" id="KW-0067">ATP-binding</keyword>
<comment type="similarity">
    <text evidence="1">Belongs to the ABC transporter superfamily.</text>
</comment>
<dbReference type="InterPro" id="IPR003593">
    <property type="entry name" value="AAA+_ATPase"/>
</dbReference>